<keyword evidence="12" id="KW-0812">Transmembrane</keyword>
<evidence type="ECO:0000256" key="2">
    <source>
        <dbReference type="ARBA" id="ARBA00022439"/>
    </source>
</evidence>
<dbReference type="GO" id="GO:0005576">
    <property type="term" value="C:extracellular region"/>
    <property type="evidence" value="ECO:0007669"/>
    <property type="project" value="UniProtKB-SubCell"/>
</dbReference>
<evidence type="ECO:0000256" key="1">
    <source>
        <dbReference type="ARBA" id="ARBA00004364"/>
    </source>
</evidence>
<keyword evidence="12" id="KW-1133">Transmembrane helix</keyword>
<keyword evidence="6" id="KW-0677">Repeat</keyword>
<accession>A0A1I9WL22</accession>
<evidence type="ECO:0000259" key="14">
    <source>
        <dbReference type="PROSITE" id="PS50015"/>
    </source>
</evidence>
<keyword evidence="3" id="KW-0964">Secreted</keyword>
<dbReference type="PROSITE" id="PS51110">
    <property type="entry name" value="SAP_A"/>
    <property type="match status" value="2"/>
</dbReference>
<evidence type="ECO:0000256" key="5">
    <source>
        <dbReference type="ARBA" id="ARBA00022729"/>
    </source>
</evidence>
<evidence type="ECO:0000256" key="11">
    <source>
        <dbReference type="ARBA" id="ARBA00041785"/>
    </source>
</evidence>
<comment type="function">
    <text evidence="9">Pulmonary surfactant-associated proteins promote alveolar stability by lowering the surface tension at the air-liquid interface in the peripheral air spaces. SP-B increases the collapse pressure of palmitic acid to nearly 70 millinewtons per meter.</text>
</comment>
<dbReference type="InterPro" id="IPR011001">
    <property type="entry name" value="Saposin-like"/>
</dbReference>
<dbReference type="FunFam" id="1.10.225.10:FF:000002">
    <property type="entry name" value="prosaposin isoform X2"/>
    <property type="match status" value="1"/>
</dbReference>
<evidence type="ECO:0000256" key="10">
    <source>
        <dbReference type="ARBA" id="ARBA00041094"/>
    </source>
</evidence>
<feature type="domain" description="Saposin B-type" evidence="14">
    <location>
        <begin position="667"/>
        <end position="748"/>
    </location>
</feature>
<dbReference type="Pfam" id="PF03489">
    <property type="entry name" value="SapB_2"/>
    <property type="match status" value="4"/>
</dbReference>
<feature type="chain" id="PRO_5009605842" description="Pulmonary surfactant-associated protein B" evidence="13">
    <location>
        <begin position="19"/>
        <end position="954"/>
    </location>
</feature>
<dbReference type="InterPro" id="IPR008373">
    <property type="entry name" value="Saposin"/>
</dbReference>
<keyword evidence="2" id="KW-0767">Surface film</keyword>
<evidence type="ECO:0000259" key="15">
    <source>
        <dbReference type="PROSITE" id="PS51110"/>
    </source>
</evidence>
<evidence type="ECO:0000256" key="9">
    <source>
        <dbReference type="ARBA" id="ARBA00037221"/>
    </source>
</evidence>
<dbReference type="Pfam" id="PF02199">
    <property type="entry name" value="SapA"/>
    <property type="match status" value="2"/>
</dbReference>
<dbReference type="EMBL" id="KU932206">
    <property type="protein sequence ID" value="APA33842.1"/>
    <property type="molecule type" value="mRNA"/>
</dbReference>
<dbReference type="InterPro" id="IPR051428">
    <property type="entry name" value="Sphingo_Act-Surfact_Prot"/>
</dbReference>
<protein>
    <recommendedName>
        <fullName evidence="10">Pulmonary surfactant-associated protein B</fullName>
    </recommendedName>
    <alternativeName>
        <fullName evidence="11">Pulmonary surfactant-associated proteolipid SPL(Phe)</fullName>
    </alternativeName>
</protein>
<keyword evidence="5 13" id="KW-0732">Signal</keyword>
<dbReference type="GO" id="GO:0006665">
    <property type="term" value="P:sphingolipid metabolic process"/>
    <property type="evidence" value="ECO:0007669"/>
    <property type="project" value="InterPro"/>
</dbReference>
<dbReference type="InterPro" id="IPR007856">
    <property type="entry name" value="SapB_1"/>
</dbReference>
<evidence type="ECO:0000256" key="3">
    <source>
        <dbReference type="ARBA" id="ARBA00022525"/>
    </source>
</evidence>
<dbReference type="AlphaFoldDB" id="A0A1I9WL22"/>
<feature type="signal peptide" evidence="13">
    <location>
        <begin position="1"/>
        <end position="18"/>
    </location>
</feature>
<dbReference type="InterPro" id="IPR008139">
    <property type="entry name" value="SaposinB_dom"/>
</dbReference>
<evidence type="ECO:0000256" key="13">
    <source>
        <dbReference type="SAM" id="SignalP"/>
    </source>
</evidence>
<dbReference type="Gene3D" id="1.10.225.10">
    <property type="entry name" value="Saposin-like"/>
    <property type="match status" value="7"/>
</dbReference>
<feature type="domain" description="Saposin B-type" evidence="14">
    <location>
        <begin position="196"/>
        <end position="274"/>
    </location>
</feature>
<keyword evidence="8" id="KW-0325">Glycoprotein</keyword>
<evidence type="ECO:0000313" key="16">
    <source>
        <dbReference type="EMBL" id="APA33842.1"/>
    </source>
</evidence>
<comment type="subcellular location">
    <subcellularLocation>
        <location evidence="1">Secreted</location>
        <location evidence="1">Extracellular space</location>
        <location evidence="1">Surface film</location>
    </subcellularLocation>
</comment>
<evidence type="ECO:0000256" key="8">
    <source>
        <dbReference type="ARBA" id="ARBA00023180"/>
    </source>
</evidence>
<dbReference type="SUPFAM" id="SSF47862">
    <property type="entry name" value="Saposin"/>
    <property type="match status" value="7"/>
</dbReference>
<dbReference type="PROSITE" id="PS50015">
    <property type="entry name" value="SAP_B"/>
    <property type="match status" value="7"/>
</dbReference>
<feature type="domain" description="Saposin A-type" evidence="15">
    <location>
        <begin position="410"/>
        <end position="450"/>
    </location>
</feature>
<dbReference type="GO" id="GO:0016020">
    <property type="term" value="C:membrane"/>
    <property type="evidence" value="ECO:0007669"/>
    <property type="project" value="GOC"/>
</dbReference>
<evidence type="ECO:0000256" key="4">
    <source>
        <dbReference type="ARBA" id="ARBA00022713"/>
    </source>
</evidence>
<feature type="transmembrane region" description="Helical" evidence="12">
    <location>
        <begin position="916"/>
        <end position="937"/>
    </location>
</feature>
<reference evidence="16" key="1">
    <citation type="journal article" date="2016" name="BMC Genomics">
        <title>Seminal fluid protein genes of the brown planthopper, Nilaparvata lugens.</title>
        <authorList>
            <person name="Yu B."/>
            <person name="Li D.T."/>
            <person name="Lu J.B."/>
            <person name="Zhang W.X."/>
            <person name="Zhang C.X."/>
        </authorList>
    </citation>
    <scope>NUCLEOTIDE SEQUENCE</scope>
    <source>
        <strain evidence="16">NlSFP_secreted_comp36551</strain>
    </source>
</reference>
<keyword evidence="4" id="KW-0305">Gaseous exchange</keyword>
<dbReference type="SMART" id="SM00162">
    <property type="entry name" value="SAPA"/>
    <property type="match status" value="2"/>
</dbReference>
<dbReference type="InterPro" id="IPR008138">
    <property type="entry name" value="SapB_2"/>
</dbReference>
<proteinExistence type="evidence at transcript level"/>
<keyword evidence="7" id="KW-1015">Disulfide bond</keyword>
<dbReference type="FunFam" id="1.10.225.10:FF:000008">
    <property type="entry name" value="Pulmonary surfactant-associated protein B"/>
    <property type="match status" value="1"/>
</dbReference>
<dbReference type="PRINTS" id="PR01797">
    <property type="entry name" value="SAPOSIN"/>
</dbReference>
<feature type="domain" description="Saposin A-type" evidence="15">
    <location>
        <begin position="34"/>
        <end position="74"/>
    </location>
</feature>
<feature type="domain" description="Saposin B-type" evidence="14">
    <location>
        <begin position="454"/>
        <end position="536"/>
    </location>
</feature>
<dbReference type="InterPro" id="IPR003119">
    <property type="entry name" value="SAP_A"/>
</dbReference>
<evidence type="ECO:0000256" key="6">
    <source>
        <dbReference type="ARBA" id="ARBA00022737"/>
    </source>
</evidence>
<keyword evidence="12" id="KW-0472">Membrane</keyword>
<evidence type="ECO:0000256" key="7">
    <source>
        <dbReference type="ARBA" id="ARBA00023157"/>
    </source>
</evidence>
<dbReference type="GO" id="GO:0005764">
    <property type="term" value="C:lysosome"/>
    <property type="evidence" value="ECO:0007669"/>
    <property type="project" value="InterPro"/>
</dbReference>
<feature type="domain" description="Saposin B-type" evidence="14">
    <location>
        <begin position="295"/>
        <end position="375"/>
    </location>
</feature>
<name>A0A1I9WL22_NILLU</name>
<dbReference type="Pfam" id="PF05184">
    <property type="entry name" value="SapB_1"/>
    <property type="match status" value="4"/>
</dbReference>
<feature type="domain" description="Saposin B-type" evidence="14">
    <location>
        <begin position="809"/>
        <end position="890"/>
    </location>
</feature>
<dbReference type="SMART" id="SM00741">
    <property type="entry name" value="SapB"/>
    <property type="match status" value="7"/>
</dbReference>
<organism evidence="16">
    <name type="scientific">Nilaparvata lugens</name>
    <name type="common">Brown planthopper</name>
    <dbReference type="NCBI Taxonomy" id="108931"/>
    <lineage>
        <taxon>Eukaryota</taxon>
        <taxon>Metazoa</taxon>
        <taxon>Ecdysozoa</taxon>
        <taxon>Arthropoda</taxon>
        <taxon>Hexapoda</taxon>
        <taxon>Insecta</taxon>
        <taxon>Pterygota</taxon>
        <taxon>Neoptera</taxon>
        <taxon>Paraneoptera</taxon>
        <taxon>Hemiptera</taxon>
        <taxon>Auchenorrhyncha</taxon>
        <taxon>Fulgoroidea</taxon>
        <taxon>Delphacidae</taxon>
        <taxon>Delphacinae</taxon>
        <taxon>Nilaparvata</taxon>
    </lineage>
</organism>
<sequence>MWLSSLCLFVFLFTSGYCVPTQKPEGKVAPEVVLENFSKLCNKGPEVWCQNPLTAKQCGALDHCIQTVWEKQSLDVDSSHYCQSCMNFVINTKDFLAKNATVDQAKVIFDTICLIAPSILSPECKYVVDKSLPELQKYIETVSPHTFCATLMLCNSQRNQVYLNFRGIETKSLLEAVTTPTTEISTTTSSETSEPTDLTCANCHSFFTTSKYMYEDSKPDDNLNGMLRLCGQLSSFSDFCSALVQTNFNLINERIKAAKPQDFCHYIPDCNKRIHFQVPTTDLIQAQKDAPKVANDETCDFCVAVVQHLRDIVIANTTKAEFHKVLNGLCNQLGNYRQECSEMVDQYFEIIYMFLTEELDGKELCTEIRICPKISKDLPVIGRDEAKAVEVAKNKDKPELHKDDSTHGLHLLGANKCTWGPNYWCSNFRTSKDCKVPVKLCIPTWEQMKLAEDNGEICKVCKDMIQQARDQLNSNETQEELKEVFEGSCNLIPVKMARKECIKVVDEFVPELVEALSSQMNPQIVCATAGLCNNAKMDLLYEKLKREEMEEKEKTKLVDLPIERMFPVIPTTAAYNQEAVSRASEACELCELFLHFTQQQITLPANEQEIKKVVDQVCLKMASTVASQCSKFVAEYGDAFIALLAQRIDPSQVCPKIGACMQLIDNVKPTCPMCMLAVRSLEETVANNKTEESIKHGLDNLCSHLGAEMRKDCERFVNTFTEDIVNAVMADFNEKEVCAYLKMCSAEVMSTDVVTFDPHATNKPATETVATKKPETETVATKKPETVEKTTPVNIETNEVHDDVTVGDNKQKCVLCEFVLQRIDNELKDKKTEDEIKHAIHTACSHMPHTVVNQCNQFINQYADLIFDLLADSLEPKQICTKIGLCKNDTVVEEVVEVKSEEMKRDASFDETSAKIVYSCLGAVGVIAVIVLVATGIKSRNSFIHNTPYIRVTK</sequence>
<dbReference type="OrthoDB" id="69496at2759"/>
<feature type="domain" description="Saposin B-type" evidence="14">
    <location>
        <begin position="78"/>
        <end position="158"/>
    </location>
</feature>
<dbReference type="PANTHER" id="PTHR11480">
    <property type="entry name" value="SAPOSIN-RELATED"/>
    <property type="match status" value="1"/>
</dbReference>
<feature type="domain" description="Saposin B-type" evidence="14">
    <location>
        <begin position="583"/>
        <end position="664"/>
    </location>
</feature>
<dbReference type="PANTHER" id="PTHR11480:SF3">
    <property type="entry name" value="BCDNA.GH08312"/>
    <property type="match status" value="1"/>
</dbReference>
<dbReference type="GO" id="GO:0007585">
    <property type="term" value="P:respiratory gaseous exchange by respiratory system"/>
    <property type="evidence" value="ECO:0007669"/>
    <property type="project" value="UniProtKB-KW"/>
</dbReference>
<evidence type="ECO:0000256" key="12">
    <source>
        <dbReference type="SAM" id="Phobius"/>
    </source>
</evidence>